<dbReference type="AlphaFoldDB" id="A0AAV4JMS9"/>
<evidence type="ECO:0000256" key="1">
    <source>
        <dbReference type="SAM" id="MobiDB-lite"/>
    </source>
</evidence>
<dbReference type="EMBL" id="BMAT01013907">
    <property type="protein sequence ID" value="GFS22691.1"/>
    <property type="molecule type" value="Genomic_DNA"/>
</dbReference>
<feature type="region of interest" description="Disordered" evidence="1">
    <location>
        <begin position="30"/>
        <end position="52"/>
    </location>
</feature>
<comment type="caution">
    <text evidence="2">The sequence shown here is derived from an EMBL/GenBank/DDBJ whole genome shotgun (WGS) entry which is preliminary data.</text>
</comment>
<sequence length="99" mass="11250">MRALSRCAWLKLSGKRHYVDVEEPSILSRQRKAPARIPTKDALSSPAPHPPHEQIQCRVSTFKQLVSLWQLSQNGSIMKTLWCTGTCTYEKTPSFILVL</sequence>
<gene>
    <name evidence="2" type="ORF">ElyMa_006957800</name>
</gene>
<organism evidence="2 3">
    <name type="scientific">Elysia marginata</name>
    <dbReference type="NCBI Taxonomy" id="1093978"/>
    <lineage>
        <taxon>Eukaryota</taxon>
        <taxon>Metazoa</taxon>
        <taxon>Spiralia</taxon>
        <taxon>Lophotrochozoa</taxon>
        <taxon>Mollusca</taxon>
        <taxon>Gastropoda</taxon>
        <taxon>Heterobranchia</taxon>
        <taxon>Euthyneura</taxon>
        <taxon>Panpulmonata</taxon>
        <taxon>Sacoglossa</taxon>
        <taxon>Placobranchoidea</taxon>
        <taxon>Plakobranchidae</taxon>
        <taxon>Elysia</taxon>
    </lineage>
</organism>
<dbReference type="Proteomes" id="UP000762676">
    <property type="component" value="Unassembled WGS sequence"/>
</dbReference>
<name>A0AAV4JMS9_9GAST</name>
<protein>
    <submittedName>
        <fullName evidence="2">Uncharacterized protein</fullName>
    </submittedName>
</protein>
<reference evidence="2 3" key="1">
    <citation type="journal article" date="2021" name="Elife">
        <title>Chloroplast acquisition without the gene transfer in kleptoplastic sea slugs, Plakobranchus ocellatus.</title>
        <authorList>
            <person name="Maeda T."/>
            <person name="Takahashi S."/>
            <person name="Yoshida T."/>
            <person name="Shimamura S."/>
            <person name="Takaki Y."/>
            <person name="Nagai Y."/>
            <person name="Toyoda A."/>
            <person name="Suzuki Y."/>
            <person name="Arimoto A."/>
            <person name="Ishii H."/>
            <person name="Satoh N."/>
            <person name="Nishiyama T."/>
            <person name="Hasebe M."/>
            <person name="Maruyama T."/>
            <person name="Minagawa J."/>
            <person name="Obokata J."/>
            <person name="Shigenobu S."/>
        </authorList>
    </citation>
    <scope>NUCLEOTIDE SEQUENCE [LARGE SCALE GENOMIC DNA]</scope>
</reference>
<accession>A0AAV4JMS9</accession>
<evidence type="ECO:0000313" key="2">
    <source>
        <dbReference type="EMBL" id="GFS22691.1"/>
    </source>
</evidence>
<proteinExistence type="predicted"/>
<keyword evidence="3" id="KW-1185">Reference proteome</keyword>
<evidence type="ECO:0000313" key="3">
    <source>
        <dbReference type="Proteomes" id="UP000762676"/>
    </source>
</evidence>